<reference evidence="12 13" key="1">
    <citation type="submission" date="2019-06" db="EMBL/GenBank/DDBJ databases">
        <title>Sequencing the genomes of 1000 actinobacteria strains.</title>
        <authorList>
            <person name="Klenk H.-P."/>
        </authorList>
    </citation>
    <scope>NUCLEOTIDE SEQUENCE [LARGE SCALE GENOMIC DNA]</scope>
    <source>
        <strain evidence="12 13">DSM 24683</strain>
    </source>
</reference>
<evidence type="ECO:0000313" key="12">
    <source>
        <dbReference type="EMBL" id="TWD83962.1"/>
    </source>
</evidence>
<feature type="transmembrane region" description="Helical" evidence="9">
    <location>
        <begin position="20"/>
        <end position="38"/>
    </location>
</feature>
<keyword evidence="3" id="KW-0597">Phosphoprotein</keyword>
<dbReference type="GO" id="GO:0005524">
    <property type="term" value="F:ATP binding"/>
    <property type="evidence" value="ECO:0007669"/>
    <property type="project" value="UniProtKB-KW"/>
</dbReference>
<dbReference type="GO" id="GO:0000155">
    <property type="term" value="F:phosphorelay sensor kinase activity"/>
    <property type="evidence" value="ECO:0007669"/>
    <property type="project" value="InterPro"/>
</dbReference>
<dbReference type="GO" id="GO:0046983">
    <property type="term" value="F:protein dimerization activity"/>
    <property type="evidence" value="ECO:0007669"/>
    <property type="project" value="InterPro"/>
</dbReference>
<evidence type="ECO:0000256" key="3">
    <source>
        <dbReference type="ARBA" id="ARBA00022553"/>
    </source>
</evidence>
<comment type="catalytic activity">
    <reaction evidence="1">
        <text>ATP + protein L-histidine = ADP + protein N-phospho-L-histidine.</text>
        <dbReference type="EC" id="2.7.13.3"/>
    </reaction>
</comment>
<dbReference type="InterPro" id="IPR055558">
    <property type="entry name" value="DUF7134"/>
</dbReference>
<keyword evidence="7" id="KW-0067">ATP-binding</keyword>
<dbReference type="Proteomes" id="UP000318380">
    <property type="component" value="Unassembled WGS sequence"/>
</dbReference>
<dbReference type="OrthoDB" id="3523553at2"/>
<keyword evidence="4" id="KW-0808">Transferase</keyword>
<comment type="caution">
    <text evidence="12">The sequence shown here is derived from an EMBL/GenBank/DDBJ whole genome shotgun (WGS) entry which is preliminary data.</text>
</comment>
<evidence type="ECO:0000256" key="8">
    <source>
        <dbReference type="ARBA" id="ARBA00023012"/>
    </source>
</evidence>
<keyword evidence="9" id="KW-0472">Membrane</keyword>
<accession>A0A561BZ37</accession>
<name>A0A561BZ37_9ACTN</name>
<evidence type="ECO:0000256" key="6">
    <source>
        <dbReference type="ARBA" id="ARBA00022777"/>
    </source>
</evidence>
<gene>
    <name evidence="12" type="ORF">FB561_5133</name>
</gene>
<feature type="domain" description="DUF7134" evidence="11">
    <location>
        <begin position="27"/>
        <end position="149"/>
    </location>
</feature>
<evidence type="ECO:0000313" key="13">
    <source>
        <dbReference type="Proteomes" id="UP000318380"/>
    </source>
</evidence>
<organism evidence="12 13">
    <name type="scientific">Kribbella amoyensis</name>
    <dbReference type="NCBI Taxonomy" id="996641"/>
    <lineage>
        <taxon>Bacteria</taxon>
        <taxon>Bacillati</taxon>
        <taxon>Actinomycetota</taxon>
        <taxon>Actinomycetes</taxon>
        <taxon>Propionibacteriales</taxon>
        <taxon>Kribbellaceae</taxon>
        <taxon>Kribbella</taxon>
    </lineage>
</organism>
<dbReference type="InterPro" id="IPR036890">
    <property type="entry name" value="HATPase_C_sf"/>
</dbReference>
<proteinExistence type="predicted"/>
<keyword evidence="8" id="KW-0902">Two-component regulatory system</keyword>
<keyword evidence="13" id="KW-1185">Reference proteome</keyword>
<dbReference type="GO" id="GO:0016020">
    <property type="term" value="C:membrane"/>
    <property type="evidence" value="ECO:0007669"/>
    <property type="project" value="InterPro"/>
</dbReference>
<evidence type="ECO:0000259" key="11">
    <source>
        <dbReference type="Pfam" id="PF23539"/>
    </source>
</evidence>
<dbReference type="Gene3D" id="1.20.5.1930">
    <property type="match status" value="1"/>
</dbReference>
<feature type="transmembrane region" description="Helical" evidence="9">
    <location>
        <begin position="83"/>
        <end position="100"/>
    </location>
</feature>
<sequence>MELTGRRRRGDLWGLVPVDQVHHLVTAAFPMLVGWTLFQENDLRGWIGVLSGLAQTVALTWGRRFPVAVLLVVIGIDLVTEQVGSQLIGFGVIIAGYYVAAWGKAWERSTALVLGIAFAIFTGILAGGSAALLGVIIGLGFLAFWVSGRFEAEQRGRITELSEETDRLAQERAVAEEQAADRERALLARELHDILNHSLTRIVLTAEAGAETGTESDARRTLRGVADTGRDSLAELRRLLGVLRTSTPDELRPPPSLDQVDELVAQIPPGGPVVTVERQGEVRAADTSIEVAAYRVVQEALTNVAKHAGAVRTTVRLTYLADTLEIVVGNELRTRNHGRSAVRGTGLVGLRERVELLGGTLHAGENPIGETSFGENGTHPNDDVRRVGEQQAAGVFTVYVTLPLRQLAGAGGGR</sequence>
<evidence type="ECO:0000256" key="5">
    <source>
        <dbReference type="ARBA" id="ARBA00022741"/>
    </source>
</evidence>
<dbReference type="CDD" id="cd16917">
    <property type="entry name" value="HATPase_UhpB-NarQ-NarX-like"/>
    <property type="match status" value="1"/>
</dbReference>
<keyword evidence="5" id="KW-0547">Nucleotide-binding</keyword>
<evidence type="ECO:0000256" key="4">
    <source>
        <dbReference type="ARBA" id="ARBA00022679"/>
    </source>
</evidence>
<dbReference type="Pfam" id="PF07730">
    <property type="entry name" value="HisKA_3"/>
    <property type="match status" value="1"/>
</dbReference>
<dbReference type="InterPro" id="IPR050482">
    <property type="entry name" value="Sensor_HK_TwoCompSys"/>
</dbReference>
<dbReference type="PANTHER" id="PTHR24421">
    <property type="entry name" value="NITRATE/NITRITE SENSOR PROTEIN NARX-RELATED"/>
    <property type="match status" value="1"/>
</dbReference>
<evidence type="ECO:0000259" key="10">
    <source>
        <dbReference type="Pfam" id="PF07730"/>
    </source>
</evidence>
<keyword evidence="9" id="KW-1133">Transmembrane helix</keyword>
<dbReference type="EMBL" id="VIVK01000001">
    <property type="protein sequence ID" value="TWD83962.1"/>
    <property type="molecule type" value="Genomic_DNA"/>
</dbReference>
<dbReference type="AlphaFoldDB" id="A0A561BZ37"/>
<dbReference type="InterPro" id="IPR011712">
    <property type="entry name" value="Sig_transdc_His_kin_sub3_dim/P"/>
</dbReference>
<evidence type="ECO:0000256" key="1">
    <source>
        <dbReference type="ARBA" id="ARBA00000085"/>
    </source>
</evidence>
<dbReference type="SUPFAM" id="SSF55874">
    <property type="entry name" value="ATPase domain of HSP90 chaperone/DNA topoisomerase II/histidine kinase"/>
    <property type="match status" value="1"/>
</dbReference>
<evidence type="ECO:0000256" key="9">
    <source>
        <dbReference type="SAM" id="Phobius"/>
    </source>
</evidence>
<dbReference type="Gene3D" id="3.30.565.10">
    <property type="entry name" value="Histidine kinase-like ATPase, C-terminal domain"/>
    <property type="match status" value="1"/>
</dbReference>
<dbReference type="EC" id="2.7.13.3" evidence="2"/>
<dbReference type="PANTHER" id="PTHR24421:SF10">
    <property type="entry name" value="NITRATE_NITRITE SENSOR PROTEIN NARQ"/>
    <property type="match status" value="1"/>
</dbReference>
<protein>
    <recommendedName>
        <fullName evidence="2">histidine kinase</fullName>
        <ecNumber evidence="2">2.7.13.3</ecNumber>
    </recommendedName>
</protein>
<feature type="transmembrane region" description="Helical" evidence="9">
    <location>
        <begin position="112"/>
        <end position="145"/>
    </location>
</feature>
<keyword evidence="6 12" id="KW-0418">Kinase</keyword>
<feature type="domain" description="Signal transduction histidine kinase subgroup 3 dimerisation and phosphoacceptor" evidence="10">
    <location>
        <begin position="183"/>
        <end position="246"/>
    </location>
</feature>
<evidence type="ECO:0000256" key="2">
    <source>
        <dbReference type="ARBA" id="ARBA00012438"/>
    </source>
</evidence>
<evidence type="ECO:0000256" key="7">
    <source>
        <dbReference type="ARBA" id="ARBA00022840"/>
    </source>
</evidence>
<dbReference type="Pfam" id="PF23539">
    <property type="entry name" value="DUF7134"/>
    <property type="match status" value="1"/>
</dbReference>
<keyword evidence="9" id="KW-0812">Transmembrane</keyword>